<dbReference type="GO" id="GO:0009279">
    <property type="term" value="C:cell outer membrane"/>
    <property type="evidence" value="ECO:0007669"/>
    <property type="project" value="UniProtKB-SubCell"/>
</dbReference>
<keyword evidence="5" id="KW-0998">Cell outer membrane</keyword>
<protein>
    <recommendedName>
        <fullName evidence="8">TolC family protein</fullName>
    </recommendedName>
</protein>
<dbReference type="Proteomes" id="UP000324143">
    <property type="component" value="Unassembled WGS sequence"/>
</dbReference>
<dbReference type="EMBL" id="VSIX01000142">
    <property type="protein sequence ID" value="TYB30323.1"/>
    <property type="molecule type" value="Genomic_DNA"/>
</dbReference>
<evidence type="ECO:0000313" key="7">
    <source>
        <dbReference type="Proteomes" id="UP000324143"/>
    </source>
</evidence>
<evidence type="ECO:0000256" key="3">
    <source>
        <dbReference type="ARBA" id="ARBA00022692"/>
    </source>
</evidence>
<evidence type="ECO:0000256" key="1">
    <source>
        <dbReference type="ARBA" id="ARBA00004442"/>
    </source>
</evidence>
<keyword evidence="7" id="KW-1185">Reference proteome</keyword>
<keyword evidence="3" id="KW-0812">Transmembrane</keyword>
<dbReference type="Gene3D" id="1.20.1600.10">
    <property type="entry name" value="Outer membrane efflux proteins (OEP)"/>
    <property type="match status" value="1"/>
</dbReference>
<dbReference type="PANTHER" id="PTHR30026:SF20">
    <property type="entry name" value="OUTER MEMBRANE PROTEIN TOLC"/>
    <property type="match status" value="1"/>
</dbReference>
<accession>A0A5D0MFH2</accession>
<dbReference type="SUPFAM" id="SSF56954">
    <property type="entry name" value="Outer membrane efflux proteins (OEP)"/>
    <property type="match status" value="1"/>
</dbReference>
<evidence type="ECO:0000313" key="6">
    <source>
        <dbReference type="EMBL" id="TYB30323.1"/>
    </source>
</evidence>
<dbReference type="PANTHER" id="PTHR30026">
    <property type="entry name" value="OUTER MEMBRANE PROTEIN TOLC"/>
    <property type="match status" value="1"/>
</dbReference>
<evidence type="ECO:0000256" key="5">
    <source>
        <dbReference type="ARBA" id="ARBA00023237"/>
    </source>
</evidence>
<keyword evidence="4" id="KW-0472">Membrane</keyword>
<proteinExistence type="predicted"/>
<dbReference type="GO" id="GO:1990281">
    <property type="term" value="C:efflux pump complex"/>
    <property type="evidence" value="ECO:0007669"/>
    <property type="project" value="TreeGrafter"/>
</dbReference>
<comment type="caution">
    <text evidence="6">The sequence shown here is derived from an EMBL/GenBank/DDBJ whole genome shotgun (WGS) entry which is preliminary data.</text>
</comment>
<organism evidence="6 7">
    <name type="scientific">Candidatus Mcinerneyibacterium aminivorans</name>
    <dbReference type="NCBI Taxonomy" id="2703815"/>
    <lineage>
        <taxon>Bacteria</taxon>
        <taxon>Candidatus Macinerneyibacteriota</taxon>
        <taxon>Candidatus Mcinerneyibacteria</taxon>
        <taxon>Candidatus Mcinerneyibacteriales</taxon>
        <taxon>Candidatus Mcinerneyibacteriaceae</taxon>
        <taxon>Candidatus Mcinerneyibacterium</taxon>
    </lineage>
</organism>
<dbReference type="InterPro" id="IPR051906">
    <property type="entry name" value="TolC-like"/>
</dbReference>
<dbReference type="GO" id="GO:0015562">
    <property type="term" value="F:efflux transmembrane transporter activity"/>
    <property type="evidence" value="ECO:0007669"/>
    <property type="project" value="InterPro"/>
</dbReference>
<comment type="subcellular location">
    <subcellularLocation>
        <location evidence="1">Cell outer membrane</location>
    </subcellularLocation>
</comment>
<sequence>MKKINLMIIFIFIVISLNGINLKQAYKIALKNSSELKKLKVKGEINNLNKTNTLMNFFPNINYSYDYSKDKIQTLEGNNLIQKAHNYSVSLSTPIFYTNKNFLLYQTYSINSEINKNNKKIIKNEIFLKTLNYYLDVLKNKEKYQFWKYEVKSSKKLLMKAKKMYRQQQIIKLDMLENKYYHSYAK</sequence>
<dbReference type="AlphaFoldDB" id="A0A5D0MFH2"/>
<dbReference type="GO" id="GO:0015288">
    <property type="term" value="F:porin activity"/>
    <property type="evidence" value="ECO:0007669"/>
    <property type="project" value="TreeGrafter"/>
</dbReference>
<keyword evidence="2" id="KW-1134">Transmembrane beta strand</keyword>
<feature type="non-terminal residue" evidence="6">
    <location>
        <position position="186"/>
    </location>
</feature>
<evidence type="ECO:0000256" key="4">
    <source>
        <dbReference type="ARBA" id="ARBA00023136"/>
    </source>
</evidence>
<gene>
    <name evidence="6" type="ORF">FXF47_09800</name>
</gene>
<reference evidence="6" key="1">
    <citation type="submission" date="2019-08" db="EMBL/GenBank/DDBJ databases">
        <title>Genomic characterization of a novel candidate phylum (ARYD3) from a high temperature, high salinity tertiary oil reservoir in north central Oklahoma, USA.</title>
        <authorList>
            <person name="Youssef N.H."/>
            <person name="Yadav A."/>
            <person name="Elshahed M.S."/>
        </authorList>
    </citation>
    <scope>NUCLEOTIDE SEQUENCE [LARGE SCALE GENOMIC DNA]</scope>
    <source>
        <strain evidence="6">ARYD3</strain>
    </source>
</reference>
<evidence type="ECO:0008006" key="8">
    <source>
        <dbReference type="Google" id="ProtNLM"/>
    </source>
</evidence>
<evidence type="ECO:0000256" key="2">
    <source>
        <dbReference type="ARBA" id="ARBA00022452"/>
    </source>
</evidence>
<name>A0A5D0MFH2_9BACT</name>